<evidence type="ECO:0000313" key="1">
    <source>
        <dbReference type="EMBL" id="SDG05577.1"/>
    </source>
</evidence>
<organism evidence="1 2">
    <name type="scientific">Chitinophaga filiformis</name>
    <name type="common">Myxococcus filiformis</name>
    <name type="synonym">Flexibacter filiformis</name>
    <dbReference type="NCBI Taxonomy" id="104663"/>
    <lineage>
        <taxon>Bacteria</taxon>
        <taxon>Pseudomonadati</taxon>
        <taxon>Bacteroidota</taxon>
        <taxon>Chitinophagia</taxon>
        <taxon>Chitinophagales</taxon>
        <taxon>Chitinophagaceae</taxon>
        <taxon>Chitinophaga</taxon>
    </lineage>
</organism>
<dbReference type="SUPFAM" id="SSF49265">
    <property type="entry name" value="Fibronectin type III"/>
    <property type="match status" value="1"/>
</dbReference>
<dbReference type="InterPro" id="IPR036116">
    <property type="entry name" value="FN3_sf"/>
</dbReference>
<evidence type="ECO:0000313" key="2">
    <source>
        <dbReference type="Proteomes" id="UP000199045"/>
    </source>
</evidence>
<evidence type="ECO:0008006" key="3">
    <source>
        <dbReference type="Google" id="ProtNLM"/>
    </source>
</evidence>
<dbReference type="Proteomes" id="UP000199045">
    <property type="component" value="Unassembled WGS sequence"/>
</dbReference>
<proteinExistence type="predicted"/>
<gene>
    <name evidence="1" type="ORF">SAMN04488121_103310</name>
</gene>
<dbReference type="EMBL" id="FNBN01000003">
    <property type="protein sequence ID" value="SDG05577.1"/>
    <property type="molecule type" value="Genomic_DNA"/>
</dbReference>
<dbReference type="STRING" id="104663.SAMN04488121_103310"/>
<reference evidence="1 2" key="1">
    <citation type="submission" date="2016-10" db="EMBL/GenBank/DDBJ databases">
        <authorList>
            <person name="de Groot N.N."/>
        </authorList>
    </citation>
    <scope>NUCLEOTIDE SEQUENCE [LARGE SCALE GENOMIC DNA]</scope>
    <source>
        <strain evidence="1 2">DSM 527</strain>
    </source>
</reference>
<accession>A0A1G7R4A7</accession>
<sequence length="32" mass="3645">MTEEESLKIDTVYEYSVRAVNKDGLSRPAQKS</sequence>
<dbReference type="AlphaFoldDB" id="A0A1G7R4A7"/>
<protein>
    <recommendedName>
        <fullName evidence="3">Fibronectin type-III domain-containing protein</fullName>
    </recommendedName>
</protein>
<name>A0A1G7R4A7_CHIFI</name>